<dbReference type="NCBIfam" id="TIGR00229">
    <property type="entry name" value="sensory_box"/>
    <property type="match status" value="4"/>
</dbReference>
<evidence type="ECO:0000259" key="3">
    <source>
        <dbReference type="PROSITE" id="PS50112"/>
    </source>
</evidence>
<feature type="domain" description="PAS" evidence="3">
    <location>
        <begin position="63"/>
        <end position="115"/>
    </location>
</feature>
<feature type="domain" description="PAS" evidence="3">
    <location>
        <begin position="189"/>
        <end position="261"/>
    </location>
</feature>
<dbReference type="PANTHER" id="PTHR44757">
    <property type="entry name" value="DIGUANYLATE CYCLASE DGCP"/>
    <property type="match status" value="1"/>
</dbReference>
<protein>
    <recommendedName>
        <fullName evidence="8">Diguanylate cyclase</fullName>
    </recommendedName>
</protein>
<feature type="coiled-coil region" evidence="1">
    <location>
        <begin position="818"/>
        <end position="845"/>
    </location>
</feature>
<evidence type="ECO:0008006" key="8">
    <source>
        <dbReference type="Google" id="ProtNLM"/>
    </source>
</evidence>
<dbReference type="CDD" id="cd00130">
    <property type="entry name" value="PAS"/>
    <property type="match status" value="4"/>
</dbReference>
<organism evidence="6 7">
    <name type="scientific">Phormidium tenue NIES-30</name>
    <dbReference type="NCBI Taxonomy" id="549789"/>
    <lineage>
        <taxon>Bacteria</taxon>
        <taxon>Bacillati</taxon>
        <taxon>Cyanobacteriota</taxon>
        <taxon>Cyanophyceae</taxon>
        <taxon>Oscillatoriophycideae</taxon>
        <taxon>Oscillatoriales</taxon>
        <taxon>Oscillatoriaceae</taxon>
        <taxon>Phormidium</taxon>
    </lineage>
</organism>
<comment type="caution">
    <text evidence="6">The sequence shown here is derived from an EMBL/GenBank/DDBJ whole genome shotgun (WGS) entry which is preliminary data.</text>
</comment>
<dbReference type="InterPro" id="IPR052155">
    <property type="entry name" value="Biofilm_reg_signaling"/>
</dbReference>
<dbReference type="InterPro" id="IPR029787">
    <property type="entry name" value="Nucleotide_cyclase"/>
</dbReference>
<dbReference type="Gene3D" id="3.30.450.20">
    <property type="entry name" value="PAS domain"/>
    <property type="match status" value="6"/>
</dbReference>
<feature type="domain" description="PAC" evidence="4">
    <location>
        <begin position="643"/>
        <end position="699"/>
    </location>
</feature>
<dbReference type="PROSITE" id="PS50112">
    <property type="entry name" value="PAS"/>
    <property type="match status" value="3"/>
</dbReference>
<dbReference type="InterPro" id="IPR000700">
    <property type="entry name" value="PAS-assoc_C"/>
</dbReference>
<evidence type="ECO:0000256" key="1">
    <source>
        <dbReference type="SAM" id="Coils"/>
    </source>
</evidence>
<feature type="domain" description="PAS" evidence="3">
    <location>
        <begin position="451"/>
        <end position="521"/>
    </location>
</feature>
<dbReference type="InterPro" id="IPR013656">
    <property type="entry name" value="PAS_4"/>
</dbReference>
<dbReference type="AlphaFoldDB" id="A0A1U7J466"/>
<evidence type="ECO:0000313" key="6">
    <source>
        <dbReference type="EMBL" id="OKH47203.1"/>
    </source>
</evidence>
<dbReference type="SMART" id="SM00086">
    <property type="entry name" value="PAC"/>
    <property type="match status" value="3"/>
</dbReference>
<evidence type="ECO:0000259" key="5">
    <source>
        <dbReference type="PROSITE" id="PS50887"/>
    </source>
</evidence>
<dbReference type="Gene3D" id="3.30.70.270">
    <property type="match status" value="1"/>
</dbReference>
<dbReference type="InterPro" id="IPR013655">
    <property type="entry name" value="PAS_fold_3"/>
</dbReference>
<dbReference type="Pfam" id="PF08448">
    <property type="entry name" value="PAS_4"/>
    <property type="match status" value="2"/>
</dbReference>
<proteinExistence type="predicted"/>
<sequence>MAEADDLRRLVQQLQAENADLQRQVAALRQAGRDPHQVSSEGSDSGKMQPISDCSLAQRIDPLQAPFQDFLTYAPVLVWITDAQGTMTYANPAWLELVNLTEQEAMGQSVEALFPAALAQNYRQNNQWVLDHQAVLETTEQAPLPDGTTHTYLVRKFPMRAVGAACASVGGIGVDITELKQTEAALRDSETRWQFAIEGSGDGLWDWDAQTNEVFFSHQWKAMLGYADDEIGSSLHERNSRLHPDDKAQCYADLERHFSGETPIYQNEHRMRCKDGSYKWILDRGKVIEWDADGKPLRVIGTHKDISERKRGEAERKQAEIQQQQLTIILRESEATNRAIIEAIPDLLLRVGRDGTCLSFFPPADAAAGTFLPVQHHLSEVLPPDLLHHQLQRIERALSTGELQAWEHQFEKHGQLCYEEVRLAPCGSDQCLVVVRDVSDRKAIELQLQATAEELDRFFSVSLDLLCIGDTSGYFHRLNGQWEKTLGYSVQEMQGTLYIDYVHPEDIDATLAALSSLTQQEEVCNFVNRYRCADGSYRWIEWRSVPVGHLIYGAARDITDRIQAELELQSTKDQLDLVLQASAEGYWDWNLVTGEIYFSPQWKAMLGYADHELDNSFATWEAVVFEADRATALQLVDDYNSGRIEEFSFTQRFHHKDGSTVHILSRAIHQKNAAGQVIRMVGSHLDVTAMVAIQAALQTSEMQLASVLNSSLDGIMAFKAVRDELGTIVDFEWLLSNPAACEMAGRSAEYLLGKRLLEELPGNKTDGLFDLYVQVTESGNPVRRQFHYSHDGFDTWFENMAVQLGDGFAVTFSDITPLKRSEHDLQQANQQLASRVDELNQHTQQMQLLSEMSDFLQACLSVQDAYQSLGALVAPLFPGSSGGIFMLIDVDYRVERVATWGAQPASATECIPPECCALCQEHLHQVGSDCLSLGCSHAENTQESLTTLCMPLLAQGQTLGLFYLSTADLSQALQPLARTVAEQIALALANLHLRETLQQQSIRDPLTGLFNRRYLEETLTREVQRAQRQHHTIGVIMLDIDHFKRFNDTYGHDAGDRVLETVGQLLRDSVRGSDVACRYGGEEMLLILPESPPEATQARAEEIRRSLGLLQISYGGLTLHSLSASLGVASFPDHGLQARDVLRAADDALYQAKAQGRNQVVVATVPAVKVAEAARTHLPGDIS</sequence>
<dbReference type="InterPro" id="IPR000014">
    <property type="entry name" value="PAS"/>
</dbReference>
<dbReference type="InterPro" id="IPR000160">
    <property type="entry name" value="GGDEF_dom"/>
</dbReference>
<dbReference type="NCBIfam" id="TIGR00254">
    <property type="entry name" value="GGDEF"/>
    <property type="match status" value="1"/>
</dbReference>
<feature type="domain" description="PAC" evidence="4">
    <location>
        <begin position="265"/>
        <end position="318"/>
    </location>
</feature>
<dbReference type="InterPro" id="IPR029016">
    <property type="entry name" value="GAF-like_dom_sf"/>
</dbReference>
<dbReference type="EMBL" id="MRCG01000010">
    <property type="protein sequence ID" value="OKH47203.1"/>
    <property type="molecule type" value="Genomic_DNA"/>
</dbReference>
<evidence type="ECO:0000259" key="4">
    <source>
        <dbReference type="PROSITE" id="PS50113"/>
    </source>
</evidence>
<dbReference type="SMART" id="SM00091">
    <property type="entry name" value="PAS"/>
    <property type="match status" value="6"/>
</dbReference>
<dbReference type="InterPro" id="IPR001610">
    <property type="entry name" value="PAC"/>
</dbReference>
<keyword evidence="7" id="KW-1185">Reference proteome</keyword>
<dbReference type="RefSeq" id="WP_073609151.1">
    <property type="nucleotide sequence ID" value="NZ_MRCG01000010.1"/>
</dbReference>
<dbReference type="Proteomes" id="UP000185557">
    <property type="component" value="Unassembled WGS sequence"/>
</dbReference>
<reference evidence="6 7" key="1">
    <citation type="submission" date="2016-11" db="EMBL/GenBank/DDBJ databases">
        <title>Draft Genome Sequences of Nine Cyanobacterial Strains from Diverse Habitats.</title>
        <authorList>
            <person name="Zhu T."/>
            <person name="Hou S."/>
            <person name="Lu X."/>
            <person name="Hess W.R."/>
        </authorList>
    </citation>
    <scope>NUCLEOTIDE SEQUENCE [LARGE SCALE GENOMIC DNA]</scope>
    <source>
        <strain evidence="6 7">NIES-30</strain>
    </source>
</reference>
<dbReference type="PROSITE" id="PS50113">
    <property type="entry name" value="PAC"/>
    <property type="match status" value="2"/>
</dbReference>
<feature type="region of interest" description="Disordered" evidence="2">
    <location>
        <begin position="30"/>
        <end position="49"/>
    </location>
</feature>
<dbReference type="Pfam" id="PF08447">
    <property type="entry name" value="PAS_3"/>
    <property type="match status" value="3"/>
</dbReference>
<accession>A0A1U7J466</accession>
<evidence type="ECO:0000256" key="2">
    <source>
        <dbReference type="SAM" id="MobiDB-lite"/>
    </source>
</evidence>
<dbReference type="SUPFAM" id="SSF55073">
    <property type="entry name" value="Nucleotide cyclase"/>
    <property type="match status" value="1"/>
</dbReference>
<gene>
    <name evidence="6" type="ORF">NIES30_14670</name>
</gene>
<evidence type="ECO:0000313" key="7">
    <source>
        <dbReference type="Proteomes" id="UP000185557"/>
    </source>
</evidence>
<dbReference type="InterPro" id="IPR035965">
    <property type="entry name" value="PAS-like_dom_sf"/>
</dbReference>
<keyword evidence="1" id="KW-0175">Coiled coil</keyword>
<dbReference type="FunFam" id="3.30.70.270:FF:000001">
    <property type="entry name" value="Diguanylate cyclase domain protein"/>
    <property type="match status" value="1"/>
</dbReference>
<dbReference type="OrthoDB" id="9812260at2"/>
<dbReference type="CDD" id="cd01949">
    <property type="entry name" value="GGDEF"/>
    <property type="match status" value="1"/>
</dbReference>
<dbReference type="PANTHER" id="PTHR44757:SF2">
    <property type="entry name" value="BIOFILM ARCHITECTURE MAINTENANCE PROTEIN MBAA"/>
    <property type="match status" value="1"/>
</dbReference>
<dbReference type="Pfam" id="PF00990">
    <property type="entry name" value="GGDEF"/>
    <property type="match status" value="1"/>
</dbReference>
<feature type="domain" description="GGDEF" evidence="5">
    <location>
        <begin position="1031"/>
        <end position="1165"/>
    </location>
</feature>
<dbReference type="STRING" id="549789.NIES30_14670"/>
<dbReference type="SUPFAM" id="SSF55785">
    <property type="entry name" value="PYP-like sensor domain (PAS domain)"/>
    <property type="match status" value="6"/>
</dbReference>
<name>A0A1U7J466_9CYAN</name>
<dbReference type="SMART" id="SM00267">
    <property type="entry name" value="GGDEF"/>
    <property type="match status" value="1"/>
</dbReference>
<dbReference type="InterPro" id="IPR043128">
    <property type="entry name" value="Rev_trsase/Diguanyl_cyclase"/>
</dbReference>
<dbReference type="SUPFAM" id="SSF55781">
    <property type="entry name" value="GAF domain-like"/>
    <property type="match status" value="1"/>
</dbReference>
<dbReference type="PROSITE" id="PS50887">
    <property type="entry name" value="GGDEF"/>
    <property type="match status" value="1"/>
</dbReference>
<dbReference type="Gene3D" id="3.30.450.40">
    <property type="match status" value="1"/>
</dbReference>